<dbReference type="PROSITE" id="PS50158">
    <property type="entry name" value="ZF_CCHC"/>
    <property type="match status" value="1"/>
</dbReference>
<feature type="region of interest" description="Disordered" evidence="2">
    <location>
        <begin position="1"/>
        <end position="46"/>
    </location>
</feature>
<feature type="compositionally biased region" description="Basic and acidic residues" evidence="2">
    <location>
        <begin position="284"/>
        <end position="294"/>
    </location>
</feature>
<gene>
    <name evidence="4" type="ORF">VKT23_009655</name>
</gene>
<keyword evidence="1" id="KW-0863">Zinc-finger</keyword>
<dbReference type="EMBL" id="JBANRG010000016">
    <property type="protein sequence ID" value="KAK7459674.1"/>
    <property type="molecule type" value="Genomic_DNA"/>
</dbReference>
<feature type="compositionally biased region" description="Acidic residues" evidence="2">
    <location>
        <begin position="336"/>
        <end position="347"/>
    </location>
</feature>
<reference evidence="4 5" key="1">
    <citation type="submission" date="2024-01" db="EMBL/GenBank/DDBJ databases">
        <title>A draft genome for the cacao thread blight pathogen Marasmiellus scandens.</title>
        <authorList>
            <person name="Baruah I.K."/>
            <person name="Leung J."/>
            <person name="Bukari Y."/>
            <person name="Amoako-Attah I."/>
            <person name="Meinhardt L.W."/>
            <person name="Bailey B.A."/>
            <person name="Cohen S.P."/>
        </authorList>
    </citation>
    <scope>NUCLEOTIDE SEQUENCE [LARGE SCALE GENOMIC DNA]</scope>
    <source>
        <strain evidence="4 5">GH-19</strain>
    </source>
</reference>
<protein>
    <recommendedName>
        <fullName evidence="3">CCHC-type domain-containing protein</fullName>
    </recommendedName>
</protein>
<keyword evidence="1" id="KW-0862">Zinc</keyword>
<dbReference type="InterPro" id="IPR001878">
    <property type="entry name" value="Znf_CCHC"/>
</dbReference>
<feature type="compositionally biased region" description="Basic and acidic residues" evidence="2">
    <location>
        <begin position="362"/>
        <end position="372"/>
    </location>
</feature>
<feature type="region of interest" description="Disordered" evidence="2">
    <location>
        <begin position="329"/>
        <end position="372"/>
    </location>
</feature>
<sequence>MSSPFSPFESNPWADDHSDSQEDTKDSPPDINQTAEQHSGIYGDTFVPPPEPLSNYSINQKADYFQLWLYAANAAEIGHLVRFDFEPPVEPEMGTGRGASTAFDSELHSYRAWRLLENQCRVFLVQKLTIDVRREVMDGTTTCKDAWLNLVREFQVKTENDTADLKARWMLMACGDKENLDKWLMRDKTIVTSILDMRDPSKLSTPSQSKDVALQVKPSHFHAQIHNSHSNTKPKDNIPSPEDIECYNCSGKGHISCNCSSPKKKCKGGFHGKGKSDGGNNGAKGKELLKESKGDTQIAPKQPTPKEKGGQANAVDELAFAYMAEPISSNELSDISSDELEDTDDNDTPPLQCVSDSEDDWSDNKDDCKGNT</sequence>
<feature type="region of interest" description="Disordered" evidence="2">
    <location>
        <begin position="268"/>
        <end position="317"/>
    </location>
</feature>
<evidence type="ECO:0000256" key="2">
    <source>
        <dbReference type="SAM" id="MobiDB-lite"/>
    </source>
</evidence>
<name>A0ABR1JH29_9AGAR</name>
<accession>A0ABR1JH29</accession>
<dbReference type="Proteomes" id="UP001498398">
    <property type="component" value="Unassembled WGS sequence"/>
</dbReference>
<proteinExistence type="predicted"/>
<evidence type="ECO:0000313" key="4">
    <source>
        <dbReference type="EMBL" id="KAK7459674.1"/>
    </source>
</evidence>
<feature type="domain" description="CCHC-type" evidence="3">
    <location>
        <begin position="246"/>
        <end position="259"/>
    </location>
</feature>
<organism evidence="4 5">
    <name type="scientific">Marasmiellus scandens</name>
    <dbReference type="NCBI Taxonomy" id="2682957"/>
    <lineage>
        <taxon>Eukaryota</taxon>
        <taxon>Fungi</taxon>
        <taxon>Dikarya</taxon>
        <taxon>Basidiomycota</taxon>
        <taxon>Agaricomycotina</taxon>
        <taxon>Agaricomycetes</taxon>
        <taxon>Agaricomycetidae</taxon>
        <taxon>Agaricales</taxon>
        <taxon>Marasmiineae</taxon>
        <taxon>Omphalotaceae</taxon>
        <taxon>Marasmiellus</taxon>
    </lineage>
</organism>
<keyword evidence="1" id="KW-0479">Metal-binding</keyword>
<comment type="caution">
    <text evidence="4">The sequence shown here is derived from an EMBL/GenBank/DDBJ whole genome shotgun (WGS) entry which is preliminary data.</text>
</comment>
<feature type="compositionally biased region" description="Basic and acidic residues" evidence="2">
    <location>
        <begin position="14"/>
        <end position="28"/>
    </location>
</feature>
<evidence type="ECO:0000313" key="5">
    <source>
        <dbReference type="Proteomes" id="UP001498398"/>
    </source>
</evidence>
<keyword evidence="5" id="KW-1185">Reference proteome</keyword>
<evidence type="ECO:0000259" key="3">
    <source>
        <dbReference type="PROSITE" id="PS50158"/>
    </source>
</evidence>
<evidence type="ECO:0000256" key="1">
    <source>
        <dbReference type="PROSITE-ProRule" id="PRU00047"/>
    </source>
</evidence>